<reference evidence="2" key="1">
    <citation type="submission" date="2016-11" db="EMBL/GenBank/DDBJ databases">
        <authorList>
            <person name="Varghese N."/>
            <person name="Submissions S."/>
        </authorList>
    </citation>
    <scope>NUCLEOTIDE SEQUENCE [LARGE SCALE GENOMIC DNA]</scope>
    <source>
        <strain evidence="2">GAS401</strain>
    </source>
</reference>
<evidence type="ECO:0000313" key="1">
    <source>
        <dbReference type="EMBL" id="SHN77730.1"/>
    </source>
</evidence>
<organism evidence="1 2">
    <name type="scientific">Bradyrhizobium erythrophlei</name>
    <dbReference type="NCBI Taxonomy" id="1437360"/>
    <lineage>
        <taxon>Bacteria</taxon>
        <taxon>Pseudomonadati</taxon>
        <taxon>Pseudomonadota</taxon>
        <taxon>Alphaproteobacteria</taxon>
        <taxon>Hyphomicrobiales</taxon>
        <taxon>Nitrobacteraceae</taxon>
        <taxon>Bradyrhizobium</taxon>
    </lineage>
</organism>
<dbReference type="AlphaFoldDB" id="A0A1M7U4C4"/>
<gene>
    <name evidence="1" type="ORF">SAMN05444170_3496</name>
</gene>
<accession>A0A1M7U4C4</accession>
<proteinExistence type="predicted"/>
<dbReference type="EMBL" id="LT670849">
    <property type="protein sequence ID" value="SHN77730.1"/>
    <property type="molecule type" value="Genomic_DNA"/>
</dbReference>
<sequence>MSVTSKLSVCGGVENINANTDLVETPFQLKRQNEQSNEGGCHANPSS</sequence>
<keyword evidence="2" id="KW-1185">Reference proteome</keyword>
<protein>
    <submittedName>
        <fullName evidence="1">Uncharacterized protein</fullName>
    </submittedName>
</protein>
<name>A0A1M7U4C4_9BRAD</name>
<evidence type="ECO:0000313" key="2">
    <source>
        <dbReference type="Proteomes" id="UP000184096"/>
    </source>
</evidence>
<dbReference type="Proteomes" id="UP000184096">
    <property type="component" value="Chromosome I"/>
</dbReference>